<dbReference type="EMBL" id="FOTW01000011">
    <property type="protein sequence ID" value="SFM02646.1"/>
    <property type="molecule type" value="Genomic_DNA"/>
</dbReference>
<dbReference type="AlphaFoldDB" id="A0A1I4MHU2"/>
<name>A0A1I4MHU2_9BURK</name>
<organism evidence="1 2">
    <name type="scientific">Rugamonas rubra</name>
    <dbReference type="NCBI Taxonomy" id="758825"/>
    <lineage>
        <taxon>Bacteria</taxon>
        <taxon>Pseudomonadati</taxon>
        <taxon>Pseudomonadota</taxon>
        <taxon>Betaproteobacteria</taxon>
        <taxon>Burkholderiales</taxon>
        <taxon>Oxalobacteraceae</taxon>
        <taxon>Telluria group</taxon>
        <taxon>Rugamonas</taxon>
    </lineage>
</organism>
<keyword evidence="2" id="KW-1185">Reference proteome</keyword>
<reference evidence="1 2" key="1">
    <citation type="submission" date="2016-10" db="EMBL/GenBank/DDBJ databases">
        <authorList>
            <person name="de Groot N.N."/>
        </authorList>
    </citation>
    <scope>NUCLEOTIDE SEQUENCE [LARGE SCALE GENOMIC DNA]</scope>
    <source>
        <strain evidence="1 2">ATCC 43154</strain>
    </source>
</reference>
<dbReference type="Proteomes" id="UP000199470">
    <property type="component" value="Unassembled WGS sequence"/>
</dbReference>
<gene>
    <name evidence="1" type="ORF">SAMN02982985_02398</name>
</gene>
<dbReference type="STRING" id="758825.SAMN02982985_02398"/>
<protein>
    <submittedName>
        <fullName evidence="1">Uncharacterized protein</fullName>
    </submittedName>
</protein>
<sequence>MPTFCISVNDKAVATVNTDGYQILSIGVGASLDREELATLDVSGGSFPADGASTYLTWVPELPLLAGQRVVVEMREHGASSHAGKTAAELFPDEPPCSITDFTLTDSMFEELARLPLFRDKLAFECLSVDGDTRTGRTVADERNVRFNVLWNWLEPECARVAVRSYSLADLRARHLGTCHMEEQLRCGGAVSMVFLPE</sequence>
<dbReference type="OrthoDB" id="8776148at2"/>
<dbReference type="RefSeq" id="WP_093387756.1">
    <property type="nucleotide sequence ID" value="NZ_FOTW01000011.1"/>
</dbReference>
<evidence type="ECO:0000313" key="1">
    <source>
        <dbReference type="EMBL" id="SFM02646.1"/>
    </source>
</evidence>
<evidence type="ECO:0000313" key="2">
    <source>
        <dbReference type="Proteomes" id="UP000199470"/>
    </source>
</evidence>
<accession>A0A1I4MHU2</accession>
<proteinExistence type="predicted"/>